<dbReference type="Proteomes" id="UP000677687">
    <property type="component" value="Unassembled WGS sequence"/>
</dbReference>
<organism evidence="2 3">
    <name type="scientific">Candidatus Iainarchaeum sp</name>
    <dbReference type="NCBI Taxonomy" id="3101447"/>
    <lineage>
        <taxon>Archaea</taxon>
        <taxon>Candidatus Iainarchaeota</taxon>
        <taxon>Candidatus Iainarchaeia</taxon>
        <taxon>Candidatus Iainarchaeales</taxon>
        <taxon>Candidatus Iainarchaeaceae</taxon>
        <taxon>Candidatus Iainarchaeum</taxon>
    </lineage>
</organism>
<accession>A0A8T4L1V0</accession>
<gene>
    <name evidence="2" type="ORF">J4415_04020</name>
</gene>
<dbReference type="EMBL" id="JAGVWD010000067">
    <property type="protein sequence ID" value="MBS3057765.1"/>
    <property type="molecule type" value="Genomic_DNA"/>
</dbReference>
<sequence length="79" mass="8526">MIIRPQAYPTFMKAVMLLGVALIAITVFVTAMIQGVLVHLAGNVVIAIASYLIAWVALGTAALTFFKGWEIMTYVRLAA</sequence>
<name>A0A8T4L1V0_9ARCH</name>
<keyword evidence="1" id="KW-0812">Transmembrane</keyword>
<evidence type="ECO:0000313" key="2">
    <source>
        <dbReference type="EMBL" id="MBS3057765.1"/>
    </source>
</evidence>
<reference evidence="2" key="2">
    <citation type="submission" date="2021-05" db="EMBL/GenBank/DDBJ databases">
        <title>Protein family content uncovers lineage relationships and bacterial pathway maintenance mechanisms in DPANN archaea.</title>
        <authorList>
            <person name="Castelle C.J."/>
            <person name="Meheust R."/>
            <person name="Jaffe A.L."/>
            <person name="Seitz K."/>
            <person name="Gong X."/>
            <person name="Baker B.J."/>
            <person name="Banfield J.F."/>
        </authorList>
    </citation>
    <scope>NUCLEOTIDE SEQUENCE</scope>
    <source>
        <strain evidence="2">RIFCSPHIGHO2_01_FULL_AR10_44_11</strain>
    </source>
</reference>
<evidence type="ECO:0000256" key="1">
    <source>
        <dbReference type="SAM" id="Phobius"/>
    </source>
</evidence>
<comment type="caution">
    <text evidence="2">The sequence shown here is derived from an EMBL/GenBank/DDBJ whole genome shotgun (WGS) entry which is preliminary data.</text>
</comment>
<protein>
    <submittedName>
        <fullName evidence="2">Uncharacterized protein</fullName>
    </submittedName>
</protein>
<feature type="transmembrane region" description="Helical" evidence="1">
    <location>
        <begin position="12"/>
        <end position="38"/>
    </location>
</feature>
<keyword evidence="1" id="KW-0472">Membrane</keyword>
<evidence type="ECO:0000313" key="3">
    <source>
        <dbReference type="Proteomes" id="UP000677687"/>
    </source>
</evidence>
<feature type="transmembrane region" description="Helical" evidence="1">
    <location>
        <begin position="44"/>
        <end position="66"/>
    </location>
</feature>
<keyword evidence="1" id="KW-1133">Transmembrane helix</keyword>
<reference evidence="2" key="1">
    <citation type="submission" date="2021-03" db="EMBL/GenBank/DDBJ databases">
        <authorList>
            <person name="Jaffe A."/>
        </authorList>
    </citation>
    <scope>NUCLEOTIDE SEQUENCE</scope>
    <source>
        <strain evidence="2">RIFCSPHIGHO2_01_FULL_AR10_44_11</strain>
    </source>
</reference>
<dbReference type="AlphaFoldDB" id="A0A8T4L1V0"/>
<proteinExistence type="predicted"/>